<organism evidence="2 3">
    <name type="scientific">Parnassius apollo</name>
    <name type="common">Apollo butterfly</name>
    <name type="synonym">Papilio apollo</name>
    <dbReference type="NCBI Taxonomy" id="110799"/>
    <lineage>
        <taxon>Eukaryota</taxon>
        <taxon>Metazoa</taxon>
        <taxon>Ecdysozoa</taxon>
        <taxon>Arthropoda</taxon>
        <taxon>Hexapoda</taxon>
        <taxon>Insecta</taxon>
        <taxon>Pterygota</taxon>
        <taxon>Neoptera</taxon>
        <taxon>Endopterygota</taxon>
        <taxon>Lepidoptera</taxon>
        <taxon>Glossata</taxon>
        <taxon>Ditrysia</taxon>
        <taxon>Papilionoidea</taxon>
        <taxon>Papilionidae</taxon>
        <taxon>Parnassiinae</taxon>
        <taxon>Parnassini</taxon>
        <taxon>Parnassius</taxon>
        <taxon>Parnassius</taxon>
    </lineage>
</organism>
<evidence type="ECO:0000313" key="2">
    <source>
        <dbReference type="EMBL" id="CAG4979719.1"/>
    </source>
</evidence>
<dbReference type="Pfam" id="PF11901">
    <property type="entry name" value="DM9"/>
    <property type="match status" value="1"/>
</dbReference>
<feature type="region of interest" description="Disordered" evidence="1">
    <location>
        <begin position="65"/>
        <end position="98"/>
    </location>
</feature>
<dbReference type="PANTHER" id="PTHR31649">
    <property type="entry name" value="AGAP009604-PA"/>
    <property type="match status" value="1"/>
</dbReference>
<sequence length="1970" mass="218514">MAPASGETSDFAENEMAVSELGEATANLGAPGFPPYPPYATDSAPPSVAETIIAGRDIRRQYKFSHQVPARPPPKPAKPRGPKATDVKMSKRSSRAHSRCMRRHGVILTDRLEYMAKPRRRNIIYLWREHANILPPETIARLRSMLDADEPFKPDQAYEYFVNLRKTKKKKNKKRIHQIKKDMMAICDDKRFLWARNATVAFARGIQHRLSKPGHFTLADGMLRLSDLILHDICRYMRLKTPARNSTSPKARFMLEMSDKIAVWIDEIISESDDRMLMMDFDEDEDVVDMCSNYLAQHVTLNTERGPAFDILIKSLDDNGEKPFTTQFPVLGTNYAAAHVLRTAPGLTSVKPNEETVPVFKEALHKAVDLVTPEIQKKEMDGKAFKLLIEKMKKSPTKELVKRNNYTMRYGTAAEEIESAPFLTPYLPVKDISEEINQKLTKEMEGSTPSELKVPMKTLIQDVSKHLSQTVALKRDALKHLTHMMKEKDKVPLAHIQGYEQTYGDAARRISNATSLDNENVDKPTYAKVKGKLKTLAEQNPLPQNTNELSEIVDECSEFLASPLPEDEMEKRRLLANLMARKDKSLLAQNGVFKLTYNDAGQELENATTFSSQNPSPVIFDKVSDRVRAIPIENVSAQGKPHVEGGLDAKALASLNDAAMSVKVGDEAAGKSISAKGLDAKALASLNNADRSVKVGDEAAGKSTPAKGLDAKAVASLNNAEKSVKIGDEAAEKSISAKGLDAKALASLNNAEKSVKIGEEAAEKSTSAKGLDAKALASLNNDEKSVKIGDEAAGKNTSAKGLDAKALASLNNAEKSIEIGDEAAGKSTSSKGLDAKAFASLDNAEKSVKISDEAARKSISAKGLDAKALASLNNAEKSIDIGDEAAGKSTSAQGLDSKALASLNNAEKSVKIGDEAAGKRISAKGLDAKALESLNNAEKSVKIGDEAAEKGTSAKGTDPKALASLYKAEKRVKTVTIFASVKIGDEAAGKSTSAKGLDAKAVASLNYAEKSVKIVDEAAGKSTPTKENKFVMEDSSKTTEKSDSLGKQAPKSTANVDQRDEVDPDREQALQILHSKLKARGAETFYKQPRNDLTHAQASDWLSKKPFSVDKSVKESADTARLHKKFERKLSALVATSTTPLTQDAMQGYNVLAREAVISEMQNRGNEILVEVDGAAESFFYSAQRLKKAKTLDAEKPCSIQYHIVKKLEEMIKSRGSLRKLTSHIKDYIHSAGEYLSEHVTKPDKEIEAYVALLAEMEAAGDSPLVEGNIRKSYKEAVAYLRQLTSFEDQIKRDDNTLRKTIESKLGKLMANVTKTGYGKSDLDHVIHQNAVLLTSYIKLQGEKTDALKVLIEQMDKEGENVLLRHGNLRKTYLDGANILRTKNANQLNVVNADPVVSRKIQIKLTNLMLKVTPNQYRDLMDEVIQVCKCMKNVFVQCELWCEEMLRRMNRPYCTCSRHVTTQQLADVCPNRKLYLSQSGSHLFASGLQISLTDCPSKLNTIGESSQPCPAAKPTTYCRSNTTASYVLYTSQGPFDNIPTKLSEADSLQSQILQDPQFVSSSLNPRLPLRHAFSDHVRNLQAHQSTQKNASVNYESSEVESSHKFWQSPTTMFAEVNLQTSNLTKKPDNELIPGFSKRNYQPKNVFSSRTPIITTDQMFDWHSMMVSLIWNVQAWRVWIQENINKVLAYHHNMELAESWADFQRIVSTEILQWHQYSTFSLQLTIRLASKYNNKKIISPTRTTVKTKAFLESHNEMLEIIDMFSKWTQWLTVIIKETDSLLGQNLYSQRWQILTQKVKEQIKDWNNYNRHLIYFWENKFKTLISDWIPGQPGAVWVMSACGAVPSGAVAAGVCDGEVIWVARTTQKCKILPAALYPSKHCCILYTGGRTKHYTKYQVLCNARVQWVAFRAGAVPARAVRVGDVCVGRVRVRTAHLLGPVRPPRHRCHVAIFGRPFAFDCYELLVMDDDET</sequence>
<reference evidence="2" key="1">
    <citation type="submission" date="2021-04" db="EMBL/GenBank/DDBJ databases">
        <authorList>
            <person name="Tunstrom K."/>
        </authorList>
    </citation>
    <scope>NUCLEOTIDE SEQUENCE</scope>
</reference>
<protein>
    <submittedName>
        <fullName evidence="2">(apollo) hypothetical protein</fullName>
    </submittedName>
</protein>
<gene>
    <name evidence="2" type="ORF">PAPOLLO_LOCUS9990</name>
</gene>
<dbReference type="PANTHER" id="PTHR31649:SF1">
    <property type="entry name" value="FARNESOIC ACID O-METHYL TRANSFERASE DOMAIN-CONTAINING PROTEIN"/>
    <property type="match status" value="1"/>
</dbReference>
<feature type="compositionally biased region" description="Basic and acidic residues" evidence="1">
    <location>
        <begin position="1019"/>
        <end position="1044"/>
    </location>
</feature>
<dbReference type="Proteomes" id="UP000691718">
    <property type="component" value="Unassembled WGS sequence"/>
</dbReference>
<feature type="region of interest" description="Disordered" evidence="1">
    <location>
        <begin position="1"/>
        <end position="48"/>
    </location>
</feature>
<dbReference type="InterPro" id="IPR006616">
    <property type="entry name" value="DM9_repeat"/>
</dbReference>
<keyword evidence="3" id="KW-1185">Reference proteome</keyword>
<evidence type="ECO:0000256" key="1">
    <source>
        <dbReference type="SAM" id="MobiDB-lite"/>
    </source>
</evidence>
<dbReference type="EMBL" id="CAJQZP010000693">
    <property type="protein sequence ID" value="CAG4979719.1"/>
    <property type="molecule type" value="Genomic_DNA"/>
</dbReference>
<dbReference type="SMART" id="SM00696">
    <property type="entry name" value="DM9"/>
    <property type="match status" value="1"/>
</dbReference>
<dbReference type="OrthoDB" id="6777429at2759"/>
<name>A0A8S3WST7_PARAO</name>
<proteinExistence type="predicted"/>
<feature type="region of interest" description="Disordered" evidence="1">
    <location>
        <begin position="1019"/>
        <end position="1063"/>
    </location>
</feature>
<evidence type="ECO:0000313" key="3">
    <source>
        <dbReference type="Proteomes" id="UP000691718"/>
    </source>
</evidence>
<comment type="caution">
    <text evidence="2">The sequence shown here is derived from an EMBL/GenBank/DDBJ whole genome shotgun (WGS) entry which is preliminary data.</text>
</comment>
<accession>A0A8S3WST7</accession>